<evidence type="ECO:0000313" key="2">
    <source>
        <dbReference type="Proteomes" id="UP000823399"/>
    </source>
</evidence>
<gene>
    <name evidence="1" type="ORF">F5147DRAFT_800259</name>
</gene>
<dbReference type="RefSeq" id="XP_041292511.1">
    <property type="nucleotide sequence ID" value="XM_041443258.1"/>
</dbReference>
<proteinExistence type="predicted"/>
<dbReference type="GeneID" id="64705517"/>
<comment type="caution">
    <text evidence="1">The sequence shown here is derived from an EMBL/GenBank/DDBJ whole genome shotgun (WGS) entry which is preliminary data.</text>
</comment>
<dbReference type="Proteomes" id="UP000823399">
    <property type="component" value="Unassembled WGS sequence"/>
</dbReference>
<keyword evidence="2" id="KW-1185">Reference proteome</keyword>
<evidence type="ECO:0000313" key="1">
    <source>
        <dbReference type="EMBL" id="KAG2107913.1"/>
    </source>
</evidence>
<sequence length="71" mass="7649">MPEKLKNGHTTAPAVLKTTVKVGPCKLSYGPRGRPHGALCALILAGMFSTQTAKNYGLVWKKSIAEKIKIQ</sequence>
<protein>
    <submittedName>
        <fullName evidence="1">Uncharacterized protein</fullName>
    </submittedName>
</protein>
<dbReference type="AlphaFoldDB" id="A0A9P7JTU6"/>
<accession>A0A9P7JTU6</accession>
<dbReference type="EMBL" id="JABBWM010000029">
    <property type="protein sequence ID" value="KAG2107913.1"/>
    <property type="molecule type" value="Genomic_DNA"/>
</dbReference>
<reference evidence="1" key="1">
    <citation type="journal article" date="2020" name="New Phytol.">
        <title>Comparative genomics reveals dynamic genome evolution in host specialist ectomycorrhizal fungi.</title>
        <authorList>
            <person name="Lofgren L.A."/>
            <person name="Nguyen N.H."/>
            <person name="Vilgalys R."/>
            <person name="Ruytinx J."/>
            <person name="Liao H.L."/>
            <person name="Branco S."/>
            <person name="Kuo A."/>
            <person name="LaButti K."/>
            <person name="Lipzen A."/>
            <person name="Andreopoulos W."/>
            <person name="Pangilinan J."/>
            <person name="Riley R."/>
            <person name="Hundley H."/>
            <person name="Na H."/>
            <person name="Barry K."/>
            <person name="Grigoriev I.V."/>
            <person name="Stajich J.E."/>
            <person name="Kennedy P.G."/>
        </authorList>
    </citation>
    <scope>NUCLEOTIDE SEQUENCE</scope>
    <source>
        <strain evidence="1">FC423</strain>
    </source>
</reference>
<organism evidence="1 2">
    <name type="scientific">Suillus discolor</name>
    <dbReference type="NCBI Taxonomy" id="1912936"/>
    <lineage>
        <taxon>Eukaryota</taxon>
        <taxon>Fungi</taxon>
        <taxon>Dikarya</taxon>
        <taxon>Basidiomycota</taxon>
        <taxon>Agaricomycotina</taxon>
        <taxon>Agaricomycetes</taxon>
        <taxon>Agaricomycetidae</taxon>
        <taxon>Boletales</taxon>
        <taxon>Suillineae</taxon>
        <taxon>Suillaceae</taxon>
        <taxon>Suillus</taxon>
    </lineage>
</organism>
<name>A0A9P7JTU6_9AGAM</name>